<comment type="caution">
    <text evidence="1">The sequence shown here is derived from an EMBL/GenBank/DDBJ whole genome shotgun (WGS) entry which is preliminary data.</text>
</comment>
<dbReference type="PANTHER" id="PTHR35704">
    <property type="entry name" value="OS02G0254600 PROTEIN"/>
    <property type="match status" value="1"/>
</dbReference>
<dbReference type="EMBL" id="BPVZ01000092">
    <property type="protein sequence ID" value="GKV31723.1"/>
    <property type="molecule type" value="Genomic_DNA"/>
</dbReference>
<dbReference type="PANTHER" id="PTHR35704:SF1">
    <property type="entry name" value="OS02G0254600 PROTEIN"/>
    <property type="match status" value="1"/>
</dbReference>
<name>A0AAV5L396_9ROSI</name>
<dbReference type="AlphaFoldDB" id="A0AAV5L396"/>
<proteinExistence type="predicted"/>
<sequence>MAFLLRNIMGNCLWQSRAKEETEEILEEQVKESGVGKSSVKVKIVVSKEELEVLLLKLKDNGGKSLEEVLEEVEKVRSEKVAGWRPSLESIMEDPEGPERDR</sequence>
<protein>
    <submittedName>
        <fullName evidence="1">Uncharacterized protein</fullName>
    </submittedName>
</protein>
<evidence type="ECO:0000313" key="1">
    <source>
        <dbReference type="EMBL" id="GKV31723.1"/>
    </source>
</evidence>
<evidence type="ECO:0000313" key="2">
    <source>
        <dbReference type="Proteomes" id="UP001054252"/>
    </source>
</evidence>
<dbReference type="Proteomes" id="UP001054252">
    <property type="component" value="Unassembled WGS sequence"/>
</dbReference>
<accession>A0AAV5L396</accession>
<organism evidence="1 2">
    <name type="scientific">Rubroshorea leprosula</name>
    <dbReference type="NCBI Taxonomy" id="152421"/>
    <lineage>
        <taxon>Eukaryota</taxon>
        <taxon>Viridiplantae</taxon>
        <taxon>Streptophyta</taxon>
        <taxon>Embryophyta</taxon>
        <taxon>Tracheophyta</taxon>
        <taxon>Spermatophyta</taxon>
        <taxon>Magnoliopsida</taxon>
        <taxon>eudicotyledons</taxon>
        <taxon>Gunneridae</taxon>
        <taxon>Pentapetalae</taxon>
        <taxon>rosids</taxon>
        <taxon>malvids</taxon>
        <taxon>Malvales</taxon>
        <taxon>Dipterocarpaceae</taxon>
        <taxon>Rubroshorea</taxon>
    </lineage>
</organism>
<keyword evidence="2" id="KW-1185">Reference proteome</keyword>
<gene>
    <name evidence="1" type="ORF">SLEP1_g40392</name>
</gene>
<reference evidence="1 2" key="1">
    <citation type="journal article" date="2021" name="Commun. Biol.">
        <title>The genome of Shorea leprosula (Dipterocarpaceae) highlights the ecological relevance of drought in aseasonal tropical rainforests.</title>
        <authorList>
            <person name="Ng K.K.S."/>
            <person name="Kobayashi M.J."/>
            <person name="Fawcett J.A."/>
            <person name="Hatakeyama M."/>
            <person name="Paape T."/>
            <person name="Ng C.H."/>
            <person name="Ang C.C."/>
            <person name="Tnah L.H."/>
            <person name="Lee C.T."/>
            <person name="Nishiyama T."/>
            <person name="Sese J."/>
            <person name="O'Brien M.J."/>
            <person name="Copetti D."/>
            <person name="Mohd Noor M.I."/>
            <person name="Ong R.C."/>
            <person name="Putra M."/>
            <person name="Sireger I.Z."/>
            <person name="Indrioko S."/>
            <person name="Kosugi Y."/>
            <person name="Izuno A."/>
            <person name="Isagi Y."/>
            <person name="Lee S.L."/>
            <person name="Shimizu K.K."/>
        </authorList>
    </citation>
    <scope>NUCLEOTIDE SEQUENCE [LARGE SCALE GENOMIC DNA]</scope>
    <source>
        <strain evidence="1">214</strain>
    </source>
</reference>